<dbReference type="InterPro" id="IPR045584">
    <property type="entry name" value="Pilin-like"/>
</dbReference>
<dbReference type="RefSeq" id="WP_077867161.1">
    <property type="nucleotide sequence ID" value="NZ_LZYZ01000009.1"/>
</dbReference>
<evidence type="ECO:0000256" key="1">
    <source>
        <dbReference type="SAM" id="Phobius"/>
    </source>
</evidence>
<accession>A0A1S8MRJ7</accession>
<dbReference type="AlphaFoldDB" id="A0A1S8MRJ7"/>
<dbReference type="EMBL" id="LZYZ01000009">
    <property type="protein sequence ID" value="OOM06747.1"/>
    <property type="molecule type" value="Genomic_DNA"/>
</dbReference>
<dbReference type="PROSITE" id="PS00409">
    <property type="entry name" value="PROKAR_NTER_METHYL"/>
    <property type="match status" value="1"/>
</dbReference>
<organism evidence="2 3">
    <name type="scientific">Clostridium saccharobutylicum</name>
    <dbReference type="NCBI Taxonomy" id="169679"/>
    <lineage>
        <taxon>Bacteria</taxon>
        <taxon>Bacillati</taxon>
        <taxon>Bacillota</taxon>
        <taxon>Clostridia</taxon>
        <taxon>Eubacteriales</taxon>
        <taxon>Clostridiaceae</taxon>
        <taxon>Clostridium</taxon>
    </lineage>
</organism>
<dbReference type="Pfam" id="PF07963">
    <property type="entry name" value="N_methyl"/>
    <property type="match status" value="1"/>
</dbReference>
<name>A0A1S8MRJ7_CLOSA</name>
<dbReference type="InterPro" id="IPR012902">
    <property type="entry name" value="N_methyl_site"/>
</dbReference>
<keyword evidence="1" id="KW-0812">Transmembrane</keyword>
<dbReference type="PANTHER" id="PTHR30093">
    <property type="entry name" value="GENERAL SECRETION PATHWAY PROTEIN G"/>
    <property type="match status" value="1"/>
</dbReference>
<comment type="caution">
    <text evidence="2">The sequence shown here is derived from an EMBL/GenBank/DDBJ whole genome shotgun (WGS) entry which is preliminary data.</text>
</comment>
<reference evidence="2 3" key="1">
    <citation type="submission" date="2016-05" db="EMBL/GenBank/DDBJ databases">
        <title>Microbial solvent formation.</title>
        <authorList>
            <person name="Poehlein A."/>
            <person name="Montoya Solano J.D."/>
            <person name="Flitsch S."/>
            <person name="Krabben P."/>
            <person name="Duerre P."/>
            <person name="Daniel R."/>
        </authorList>
    </citation>
    <scope>NUCLEOTIDE SEQUENCE [LARGE SCALE GENOMIC DNA]</scope>
    <source>
        <strain evidence="2 3">L1-8</strain>
    </source>
</reference>
<feature type="transmembrane region" description="Helical" evidence="1">
    <location>
        <begin position="20"/>
        <end position="40"/>
    </location>
</feature>
<dbReference type="NCBIfam" id="TIGR02532">
    <property type="entry name" value="IV_pilin_GFxxxE"/>
    <property type="match status" value="1"/>
</dbReference>
<protein>
    <submittedName>
        <fullName evidence="2">Fimbrial protein</fullName>
    </submittedName>
</protein>
<dbReference type="Gene3D" id="3.30.700.10">
    <property type="entry name" value="Glycoprotein, Type 4 Pilin"/>
    <property type="match status" value="1"/>
</dbReference>
<dbReference type="SUPFAM" id="SSF54523">
    <property type="entry name" value="Pili subunits"/>
    <property type="match status" value="1"/>
</dbReference>
<sequence>MNQLSTKKMNQLLKKKKKGFTLVELIIVIAIIAILVALAIPKFGEIIENSDQKADMATAKNIATIVAQQAADGTAPTAAAVDATSATDPVGGKLDGNKVPKSKKADGAKTFSFKYDSNSNIIVYYTGKTTEVYPAYGETLS</sequence>
<evidence type="ECO:0000313" key="3">
    <source>
        <dbReference type="Proteomes" id="UP000191154"/>
    </source>
</evidence>
<keyword evidence="1" id="KW-0472">Membrane</keyword>
<dbReference type="Proteomes" id="UP000191154">
    <property type="component" value="Unassembled WGS sequence"/>
</dbReference>
<evidence type="ECO:0000313" key="2">
    <source>
        <dbReference type="EMBL" id="OOM06747.1"/>
    </source>
</evidence>
<keyword evidence="1" id="KW-1133">Transmembrane helix</keyword>
<proteinExistence type="predicted"/>
<gene>
    <name evidence="2" type="primary">fimA</name>
    <name evidence="2" type="ORF">CLOSAC_41750</name>
</gene>